<feature type="compositionally biased region" description="Low complexity" evidence="6">
    <location>
        <begin position="195"/>
        <end position="224"/>
    </location>
</feature>
<reference evidence="9 10" key="1">
    <citation type="submission" date="2023-12" db="EMBL/GenBank/DDBJ databases">
        <title>Sinomonas terricola sp. nov, isolated from litchi orchard soil in Guangdong, PR China.</title>
        <authorList>
            <person name="Jiaxin W."/>
            <person name="Yang Z."/>
            <person name="Honghui Z."/>
        </authorList>
    </citation>
    <scope>NUCLEOTIDE SEQUENCE [LARGE SCALE GENOMIC DNA]</scope>
    <source>
        <strain evidence="9 10">JGH33</strain>
    </source>
</reference>
<sequence length="488" mass="51185">MFPHARTFIAPVIALVTGAAFAVVGFASASASAESTTLIANAIADTYVSKHDPNGNFGSDASMSVSQNSYQVLMRFQLSLPDGASVTSVSLRVYSNNSVSGSLEVQSSGNDWDEATVTYADQPPSQSIELGRSVESLPDVAYASLLLPVTSIASTGSFSYRLTTTTGEQGSLASRETTHPPQLVVTYAPAPTTPPATANPTPTETSTSTAPATSTPTTSATASPTPTPTVPGVPAFDHIVVVIDENQPYQSIIGNADAPYINSLASSAANLTEMYAETHPSQPNYLDFFGGDNQGVTDNTGAPYQFTTENLAHQLITAGKSFGAYAEGLPYSGYLGGDTNGYVIHHAPWVNWTNYPATVSHPFTDFPTDFTQLPTVAMVVPNRCNDMHDCSVGTGDAWLKTNLDGYAQWATTHNSLLIVTWDEDDGTSNNHIATVLSGASVLAGQYSQSTNHYGLLGLIEDVYGLARIANATGAPAITAPFAASTVLR</sequence>
<dbReference type="Pfam" id="PF24517">
    <property type="entry name" value="CBM96"/>
    <property type="match status" value="1"/>
</dbReference>
<evidence type="ECO:0000256" key="2">
    <source>
        <dbReference type="ARBA" id="ARBA00022525"/>
    </source>
</evidence>
<evidence type="ECO:0000256" key="3">
    <source>
        <dbReference type="ARBA" id="ARBA00022729"/>
    </source>
</evidence>
<feature type="signal peptide" evidence="7">
    <location>
        <begin position="1"/>
        <end position="22"/>
    </location>
</feature>
<evidence type="ECO:0000313" key="9">
    <source>
        <dbReference type="EMBL" id="MEA5457097.1"/>
    </source>
</evidence>
<keyword evidence="4" id="KW-0378">Hydrolase</keyword>
<gene>
    <name evidence="9" type="ORF">SPF06_20450</name>
</gene>
<accession>A0ABU5TBM3</accession>
<evidence type="ECO:0000256" key="4">
    <source>
        <dbReference type="ARBA" id="ARBA00022801"/>
    </source>
</evidence>
<comment type="caution">
    <text evidence="9">The sequence shown here is derived from an EMBL/GenBank/DDBJ whole genome shotgun (WGS) entry which is preliminary data.</text>
</comment>
<name>A0ABU5TBM3_9MICC</name>
<feature type="region of interest" description="Disordered" evidence="6">
    <location>
        <begin position="185"/>
        <end position="231"/>
    </location>
</feature>
<dbReference type="InterPro" id="IPR017850">
    <property type="entry name" value="Alkaline_phosphatase_core_sf"/>
</dbReference>
<dbReference type="Gene3D" id="3.40.720.10">
    <property type="entry name" value="Alkaline Phosphatase, subunit A"/>
    <property type="match status" value="1"/>
</dbReference>
<dbReference type="Pfam" id="PF04185">
    <property type="entry name" value="Phosphoesterase"/>
    <property type="match status" value="1"/>
</dbReference>
<keyword evidence="10" id="KW-1185">Reference proteome</keyword>
<evidence type="ECO:0000256" key="7">
    <source>
        <dbReference type="SAM" id="SignalP"/>
    </source>
</evidence>
<evidence type="ECO:0000256" key="6">
    <source>
        <dbReference type="SAM" id="MobiDB-lite"/>
    </source>
</evidence>
<dbReference type="InterPro" id="IPR055372">
    <property type="entry name" value="CBM96"/>
</dbReference>
<keyword evidence="2" id="KW-0964">Secreted</keyword>
<feature type="chain" id="PRO_5047455893" evidence="7">
    <location>
        <begin position="23"/>
        <end position="488"/>
    </location>
</feature>
<evidence type="ECO:0000313" key="10">
    <source>
        <dbReference type="Proteomes" id="UP001304769"/>
    </source>
</evidence>
<evidence type="ECO:0000256" key="5">
    <source>
        <dbReference type="ARBA" id="ARBA00023026"/>
    </source>
</evidence>
<dbReference type="NCBIfam" id="NF033679">
    <property type="entry name" value="DNRLRE_dom"/>
    <property type="match status" value="1"/>
</dbReference>
<keyword evidence="5" id="KW-0843">Virulence</keyword>
<evidence type="ECO:0000259" key="8">
    <source>
        <dbReference type="Pfam" id="PF24517"/>
    </source>
</evidence>
<comment type="subcellular location">
    <subcellularLocation>
        <location evidence="1">Secreted</location>
    </subcellularLocation>
</comment>
<dbReference type="Proteomes" id="UP001304769">
    <property type="component" value="Unassembled WGS sequence"/>
</dbReference>
<dbReference type="InterPro" id="IPR007312">
    <property type="entry name" value="Phosphoesterase"/>
</dbReference>
<dbReference type="EMBL" id="JAYGGQ010000022">
    <property type="protein sequence ID" value="MEA5457097.1"/>
    <property type="molecule type" value="Genomic_DNA"/>
</dbReference>
<protein>
    <submittedName>
        <fullName evidence="9">Alkaline phosphatase family protein</fullName>
    </submittedName>
</protein>
<proteinExistence type="predicted"/>
<organism evidence="9 10">
    <name type="scientific">Sinomonas terricola</name>
    <dbReference type="NCBI Taxonomy" id="3110330"/>
    <lineage>
        <taxon>Bacteria</taxon>
        <taxon>Bacillati</taxon>
        <taxon>Actinomycetota</taxon>
        <taxon>Actinomycetes</taxon>
        <taxon>Micrococcales</taxon>
        <taxon>Micrococcaceae</taxon>
        <taxon>Sinomonas</taxon>
    </lineage>
</organism>
<evidence type="ECO:0000256" key="1">
    <source>
        <dbReference type="ARBA" id="ARBA00004613"/>
    </source>
</evidence>
<dbReference type="RefSeq" id="WP_323281010.1">
    <property type="nucleotide sequence ID" value="NZ_JAYGGQ010000022.1"/>
</dbReference>
<dbReference type="PANTHER" id="PTHR31956">
    <property type="entry name" value="NON-SPECIFIC PHOSPHOLIPASE C4-RELATED"/>
    <property type="match status" value="1"/>
</dbReference>
<keyword evidence="3 7" id="KW-0732">Signal</keyword>
<dbReference type="PANTHER" id="PTHR31956:SF1">
    <property type="entry name" value="NON-SPECIFIC PHOSPHOLIPASE C1"/>
    <property type="match status" value="1"/>
</dbReference>
<feature type="domain" description="Carbohydrate-binding module family 96" evidence="8">
    <location>
        <begin position="41"/>
        <end position="187"/>
    </location>
</feature>